<name>A0A095XX20_9GAMM</name>
<accession>A0A095XX20</accession>
<dbReference type="EMBL" id="AUVB01000031">
    <property type="protein sequence ID" value="KGE04241.1"/>
    <property type="molecule type" value="Genomic_DNA"/>
</dbReference>
<proteinExistence type="predicted"/>
<feature type="compositionally biased region" description="Polar residues" evidence="1">
    <location>
        <begin position="18"/>
        <end position="32"/>
    </location>
</feature>
<evidence type="ECO:0000313" key="3">
    <source>
        <dbReference type="Proteomes" id="UP000029640"/>
    </source>
</evidence>
<evidence type="ECO:0000256" key="1">
    <source>
        <dbReference type="SAM" id="MobiDB-lite"/>
    </source>
</evidence>
<protein>
    <submittedName>
        <fullName evidence="2">Uncharacterized protein</fullName>
    </submittedName>
</protein>
<evidence type="ECO:0000313" key="2">
    <source>
        <dbReference type="EMBL" id="KGE04241.1"/>
    </source>
</evidence>
<keyword evidence="3" id="KW-1185">Reference proteome</keyword>
<dbReference type="HOGENOM" id="CLU_3184406_0_0_6"/>
<dbReference type="STRING" id="1265313.HRUBRA_01105"/>
<reference evidence="2 3" key="1">
    <citation type="journal article" date="2014" name="Genome Announc.">
        <title>Genome Sequence of Gammaproteobacterial Pseudohaliea rubra Type Strain DSM 19751, Isolated from Coastal Seawater of the Mediterranean Sea.</title>
        <authorList>
            <person name="Spring S."/>
            <person name="Fiebig A."/>
            <person name="Riedel T."/>
            <person name="Goker M."/>
            <person name="Klenk H.P."/>
        </authorList>
    </citation>
    <scope>NUCLEOTIDE SEQUENCE [LARGE SCALE GENOMIC DNA]</scope>
    <source>
        <strain evidence="2 3">DSM 19751</strain>
    </source>
</reference>
<feature type="region of interest" description="Disordered" evidence="1">
    <location>
        <begin position="1"/>
        <end position="46"/>
    </location>
</feature>
<dbReference type="Proteomes" id="UP000029640">
    <property type="component" value="Unassembled WGS sequence"/>
</dbReference>
<organism evidence="2 3">
    <name type="scientific">Pseudohaliea rubra DSM 19751</name>
    <dbReference type="NCBI Taxonomy" id="1265313"/>
    <lineage>
        <taxon>Bacteria</taxon>
        <taxon>Pseudomonadati</taxon>
        <taxon>Pseudomonadota</taxon>
        <taxon>Gammaproteobacteria</taxon>
        <taxon>Cellvibrionales</taxon>
        <taxon>Halieaceae</taxon>
        <taxon>Pseudohaliea</taxon>
    </lineage>
</organism>
<sequence length="46" mass="4892">MAELANKPRKASSIRARSPTSAPLLSGTTSLGATMRSRRIHNLIAT</sequence>
<feature type="compositionally biased region" description="Basic residues" evidence="1">
    <location>
        <begin position="36"/>
        <end position="46"/>
    </location>
</feature>
<comment type="caution">
    <text evidence="2">The sequence shown here is derived from an EMBL/GenBank/DDBJ whole genome shotgun (WGS) entry which is preliminary data.</text>
</comment>
<dbReference type="AlphaFoldDB" id="A0A095XX20"/>
<gene>
    <name evidence="2" type="ORF">HRUBRA_01105</name>
</gene>